<evidence type="ECO:0000256" key="3">
    <source>
        <dbReference type="ARBA" id="ARBA00010915"/>
    </source>
</evidence>
<comment type="caution">
    <text evidence="10">The sequence shown here is derived from an EMBL/GenBank/DDBJ whole genome shotgun (WGS) entry which is preliminary data.</text>
</comment>
<reference evidence="10" key="1">
    <citation type="journal article" date="2014" name="Int. J. Syst. Evol. Microbiol.">
        <title>Complete genome sequence of Corynebacterium casei LMG S-19264T (=DSM 44701T), isolated from a smear-ripened cheese.</title>
        <authorList>
            <consortium name="US DOE Joint Genome Institute (JGI-PGF)"/>
            <person name="Walter F."/>
            <person name="Albersmeier A."/>
            <person name="Kalinowski J."/>
            <person name="Ruckert C."/>
        </authorList>
    </citation>
    <scope>NUCLEOTIDE SEQUENCE</scope>
    <source>
        <strain evidence="10">CGMCC 4.5737</strain>
    </source>
</reference>
<proteinExistence type="inferred from homology"/>
<evidence type="ECO:0000256" key="6">
    <source>
        <dbReference type="ARBA" id="ARBA00023002"/>
    </source>
</evidence>
<accession>A0A8J3CBK8</accession>
<sequence length="839" mass="92576">MIDMHHLWQGEWLGNDEVEQRLASLDSFVHLALERPLDRQLVISACDRLSVALLDTESSTHARLRETLLAAGSDPDEVTSTLTEVGLFLRREDLERKVRRELGGVDAGRLARPDARTPVFEAWVPVGVLVHVLPANSATVGPLAIVEGLLAGNLNIAKVSSRDTLFTHHVIAELAALDPSGRIAEHVVVLRFPSHNTAWLDALCTQADTVAVWGGEQAVSSVAEHVPAGCRLVEWGPRISFAYLTADSSTDPAVRRALAHEVCQAEQQACASPQVVYVDTEDTSEVFAFAQQLADELATLSPRIPRQEPELLEQAEISNVTMVAELEAHLGMTRVYSDPAGSWRVLADSRSELRTSPLYRTVWVKPLPRRQIVRTLRPMRRYLQTVGLAADRLDTAVLARSFLATGVLRVTPIGSMLESYPTEPHDGVYALPRYSRRVSVRLDDRFVTDSCLDDLVHAPAATTPSDSPVMTKDDFQNMRVEPRHAELFFKSGGSSGVPKLSVFTYDDYHEQMRCTGEGLLAAGFDPAADRAMNLFFGGGLYGGFVSFFSVLESLRAVQFPMAAVGDYAAVAETIAGHGVNTLFAMPSYLLRLFDAGANVLREYGGVRKIFYGGEHFNPRQVQRLRDQFGIELIRSAVYGSVDAGPLGHQCSHTESRVHHLFTRLHTLEILDPQQDRPVGPGEVGRLVFTARLRTGQPLHRYQIGDLGRWVAGDCGCGRRTPRFELLGRFGDVFRIASIFLNYQRFVTIAEEELAYAGELQIVLRADGNRESVVVRLDADRTPPEVDCGATFLRHYADLREVVDTDGLLSFAVEAVRPETMATTPGSGKLRRVVDERDLG</sequence>
<feature type="domain" description="AMP-dependent synthetase/ligase" evidence="9">
    <location>
        <begin position="476"/>
        <end position="688"/>
    </location>
</feature>
<dbReference type="Gene3D" id="3.40.309.10">
    <property type="entry name" value="Aldehyde Dehydrogenase, Chain A, domain 2"/>
    <property type="match status" value="1"/>
</dbReference>
<dbReference type="InterPro" id="IPR016162">
    <property type="entry name" value="Ald_DH_N"/>
</dbReference>
<reference evidence="10" key="2">
    <citation type="submission" date="2020-09" db="EMBL/GenBank/DDBJ databases">
        <authorList>
            <person name="Sun Q."/>
            <person name="Zhou Y."/>
        </authorList>
    </citation>
    <scope>NUCLEOTIDE SEQUENCE</scope>
    <source>
        <strain evidence="10">CGMCC 4.5737</strain>
    </source>
</reference>
<dbReference type="Pfam" id="PF00501">
    <property type="entry name" value="AMP-binding"/>
    <property type="match status" value="1"/>
</dbReference>
<dbReference type="Proteomes" id="UP000637578">
    <property type="component" value="Unassembled WGS sequence"/>
</dbReference>
<keyword evidence="7" id="KW-0455">Luminescence</keyword>
<evidence type="ECO:0000313" key="10">
    <source>
        <dbReference type="EMBL" id="GGM49441.1"/>
    </source>
</evidence>
<evidence type="ECO:0000256" key="2">
    <source>
        <dbReference type="ARBA" id="ARBA00004908"/>
    </source>
</evidence>
<organism evidence="10 11">
    <name type="scientific">Longimycelium tulufanense</name>
    <dbReference type="NCBI Taxonomy" id="907463"/>
    <lineage>
        <taxon>Bacteria</taxon>
        <taxon>Bacillati</taxon>
        <taxon>Actinomycetota</taxon>
        <taxon>Actinomycetes</taxon>
        <taxon>Pseudonocardiales</taxon>
        <taxon>Pseudonocardiaceae</taxon>
        <taxon>Longimycelium</taxon>
    </lineage>
</organism>
<dbReference type="SUPFAM" id="SSF56801">
    <property type="entry name" value="Acetyl-CoA synthetase-like"/>
    <property type="match status" value="1"/>
</dbReference>
<comment type="similarity">
    <text evidence="3">Belongs to the LuxC family.</text>
</comment>
<dbReference type="InterPro" id="IPR016163">
    <property type="entry name" value="Ald_DH_C"/>
</dbReference>
<dbReference type="InterPro" id="IPR008670">
    <property type="entry name" value="CoA_reduct_LuxC"/>
</dbReference>
<dbReference type="GO" id="GO:0050062">
    <property type="term" value="F:long-chain-fatty-acyl-CoA reductase activity"/>
    <property type="evidence" value="ECO:0007669"/>
    <property type="project" value="UniProtKB-EC"/>
</dbReference>
<dbReference type="InterPro" id="IPR016161">
    <property type="entry name" value="Ald_DH/histidinol_DH"/>
</dbReference>
<dbReference type="PANTHER" id="PTHR43845:SF1">
    <property type="entry name" value="BLR5969 PROTEIN"/>
    <property type="match status" value="1"/>
</dbReference>
<dbReference type="Gene3D" id="3.30.300.30">
    <property type="match status" value="1"/>
</dbReference>
<name>A0A8J3CBK8_9PSEU</name>
<keyword evidence="6" id="KW-0560">Oxidoreductase</keyword>
<keyword evidence="5" id="KW-0521">NADP</keyword>
<dbReference type="EC" id="1.2.1.50" evidence="4"/>
<comment type="catalytic activity">
    <reaction evidence="8">
        <text>a long-chain fatty aldehyde + NADP(+) + CoA = a long-chain fatty acyl-CoA + NADPH + H(+)</text>
        <dbReference type="Rhea" id="RHEA:15437"/>
        <dbReference type="ChEBI" id="CHEBI:15378"/>
        <dbReference type="ChEBI" id="CHEBI:17176"/>
        <dbReference type="ChEBI" id="CHEBI:57287"/>
        <dbReference type="ChEBI" id="CHEBI:57783"/>
        <dbReference type="ChEBI" id="CHEBI:58349"/>
        <dbReference type="ChEBI" id="CHEBI:83139"/>
        <dbReference type="EC" id="1.2.1.50"/>
    </reaction>
</comment>
<evidence type="ECO:0000313" key="11">
    <source>
        <dbReference type="Proteomes" id="UP000637578"/>
    </source>
</evidence>
<evidence type="ECO:0000259" key="9">
    <source>
        <dbReference type="Pfam" id="PF00501"/>
    </source>
</evidence>
<gene>
    <name evidence="10" type="ORF">GCM10012275_20410</name>
</gene>
<dbReference type="PANTHER" id="PTHR43845">
    <property type="entry name" value="BLR5969 PROTEIN"/>
    <property type="match status" value="1"/>
</dbReference>
<dbReference type="Gene3D" id="3.40.605.10">
    <property type="entry name" value="Aldehyde Dehydrogenase, Chain A, domain 1"/>
    <property type="match status" value="1"/>
</dbReference>
<evidence type="ECO:0000256" key="8">
    <source>
        <dbReference type="ARBA" id="ARBA00049412"/>
    </source>
</evidence>
<keyword evidence="11" id="KW-1185">Reference proteome</keyword>
<dbReference type="UniPathway" id="UPA00569"/>
<evidence type="ECO:0000256" key="1">
    <source>
        <dbReference type="ARBA" id="ARBA00003277"/>
    </source>
</evidence>
<dbReference type="InterPro" id="IPR045851">
    <property type="entry name" value="AMP-bd_C_sf"/>
</dbReference>
<dbReference type="Pfam" id="PF05893">
    <property type="entry name" value="LuxC"/>
    <property type="match status" value="1"/>
</dbReference>
<dbReference type="GO" id="GO:0008218">
    <property type="term" value="P:bioluminescence"/>
    <property type="evidence" value="ECO:0007669"/>
    <property type="project" value="UniProtKB-KW"/>
</dbReference>
<comment type="function">
    <text evidence="1">LuxC is the fatty acid reductase enzyme responsible for synthesis of the aldehyde substrate for the luminescent reaction catalyzed by luciferase.</text>
</comment>
<dbReference type="InterPro" id="IPR000873">
    <property type="entry name" value="AMP-dep_synth/lig_dom"/>
</dbReference>
<dbReference type="GO" id="GO:0003995">
    <property type="term" value="F:acyl-CoA dehydrogenase activity"/>
    <property type="evidence" value="ECO:0007669"/>
    <property type="project" value="InterPro"/>
</dbReference>
<dbReference type="EMBL" id="BMMK01000007">
    <property type="protein sequence ID" value="GGM49441.1"/>
    <property type="molecule type" value="Genomic_DNA"/>
</dbReference>
<evidence type="ECO:0000256" key="5">
    <source>
        <dbReference type="ARBA" id="ARBA00022857"/>
    </source>
</evidence>
<evidence type="ECO:0000256" key="4">
    <source>
        <dbReference type="ARBA" id="ARBA00013020"/>
    </source>
</evidence>
<evidence type="ECO:0000256" key="7">
    <source>
        <dbReference type="ARBA" id="ARBA00023223"/>
    </source>
</evidence>
<dbReference type="SUPFAM" id="SSF53720">
    <property type="entry name" value="ALDH-like"/>
    <property type="match status" value="1"/>
</dbReference>
<dbReference type="InterPro" id="IPR042099">
    <property type="entry name" value="ANL_N_sf"/>
</dbReference>
<dbReference type="AlphaFoldDB" id="A0A8J3CBK8"/>
<dbReference type="Gene3D" id="3.40.50.12780">
    <property type="entry name" value="N-terminal domain of ligase-like"/>
    <property type="match status" value="1"/>
</dbReference>
<comment type="pathway">
    <text evidence="2">Lipid metabolism; fatty acid reduction for biolumincescence.</text>
</comment>
<protein>
    <recommendedName>
        <fullName evidence="4">long-chain-fatty-acyl-CoA reductase</fullName>
        <ecNumber evidence="4">1.2.1.50</ecNumber>
    </recommendedName>
</protein>